<evidence type="ECO:0000259" key="2">
    <source>
        <dbReference type="PROSITE" id="PS50833"/>
    </source>
</evidence>
<feature type="compositionally biased region" description="Basic and acidic residues" evidence="1">
    <location>
        <begin position="334"/>
        <end position="349"/>
    </location>
</feature>
<dbReference type="SMART" id="SM00879">
    <property type="entry name" value="Brix"/>
    <property type="match status" value="1"/>
</dbReference>
<evidence type="ECO:0000313" key="4">
    <source>
        <dbReference type="Proteomes" id="UP000663879"/>
    </source>
</evidence>
<organism evidence="3 4">
    <name type="scientific">Brachionus calyciflorus</name>
    <dbReference type="NCBI Taxonomy" id="104777"/>
    <lineage>
        <taxon>Eukaryota</taxon>
        <taxon>Metazoa</taxon>
        <taxon>Spiralia</taxon>
        <taxon>Gnathifera</taxon>
        <taxon>Rotifera</taxon>
        <taxon>Eurotatoria</taxon>
        <taxon>Monogononta</taxon>
        <taxon>Pseudotrocha</taxon>
        <taxon>Ploima</taxon>
        <taxon>Brachionidae</taxon>
        <taxon>Brachionus</taxon>
    </lineage>
</organism>
<proteinExistence type="predicted"/>
<dbReference type="GO" id="GO:0000027">
    <property type="term" value="P:ribosomal large subunit assembly"/>
    <property type="evidence" value="ECO:0007669"/>
    <property type="project" value="TreeGrafter"/>
</dbReference>
<feature type="compositionally biased region" description="Acidic residues" evidence="1">
    <location>
        <begin position="360"/>
        <end position="372"/>
    </location>
</feature>
<comment type="caution">
    <text evidence="3">The sequence shown here is derived from an EMBL/GenBank/DDBJ whole genome shotgun (WGS) entry which is preliminary data.</text>
</comment>
<dbReference type="Pfam" id="PF04427">
    <property type="entry name" value="Brix"/>
    <property type="match status" value="1"/>
</dbReference>
<dbReference type="PANTHER" id="PTHR12661:SF5">
    <property type="entry name" value="SUPPRESSOR OF SWI4 1 HOMOLOG"/>
    <property type="match status" value="1"/>
</dbReference>
<protein>
    <recommendedName>
        <fullName evidence="2">Brix domain-containing protein</fullName>
    </recommendedName>
</protein>
<dbReference type="OrthoDB" id="10261452at2759"/>
<dbReference type="GO" id="GO:0006364">
    <property type="term" value="P:rRNA processing"/>
    <property type="evidence" value="ECO:0007669"/>
    <property type="project" value="InterPro"/>
</dbReference>
<feature type="compositionally biased region" description="Basic and acidic residues" evidence="1">
    <location>
        <begin position="404"/>
        <end position="423"/>
    </location>
</feature>
<feature type="domain" description="Brix" evidence="2">
    <location>
        <begin position="31"/>
        <end position="305"/>
    </location>
</feature>
<dbReference type="Proteomes" id="UP000663879">
    <property type="component" value="Unassembled WGS sequence"/>
</dbReference>
<evidence type="ECO:0000256" key="1">
    <source>
        <dbReference type="SAM" id="MobiDB-lite"/>
    </source>
</evidence>
<gene>
    <name evidence="3" type="ORF">OXX778_LOCUS1306</name>
</gene>
<dbReference type="InterPro" id="IPR045112">
    <property type="entry name" value="PPAN-like"/>
</dbReference>
<sequence length="444" mass="51607">MARKKGKGRAVKRARQKFGKNFEDEDVKLAPHSMVIHRGEVDKDLKDLVSDFRKVMEPFTAKDLKVTRKNNLKDFVSIAGPLHVSHLLMFSQTELGDYLKIARLPRGPTIHFKLLEYSLTNDVLATLKKKHTHQKQFLHQPLLILNGFNLKADQDETNKVDFHNKLLTTSLQNMFPSINITKVQLNEIRRCVLFQYNKEDGTIDFRQYYIRLMPVGLSKPVKKLAQEKLPDLSNFQDISEFIEKGGMLSESEAEFDGPDNQVEVKQDLKTVGQLNLKSSTSAIRLSEIGPRLKLKLFKIEEGICEGEVLYHDFISKSPEEIAEIREKLKQKKKAEKETKAKKSVPNKDKNKTKKRKRDDNQEEDDGSDDDDTQYFKEELGQEPDEDFMKKKDNNKNPLRKKFKRNNDSDKNDKIVKFDRDNRSNVKKPKFFRLSAKKKHMSNKN</sequence>
<dbReference type="EMBL" id="CAJNOC010000080">
    <property type="protein sequence ID" value="CAF0713123.1"/>
    <property type="molecule type" value="Genomic_DNA"/>
</dbReference>
<dbReference type="AlphaFoldDB" id="A0A813M713"/>
<reference evidence="3" key="1">
    <citation type="submission" date="2021-02" db="EMBL/GenBank/DDBJ databases">
        <authorList>
            <person name="Nowell W R."/>
        </authorList>
    </citation>
    <scope>NUCLEOTIDE SEQUENCE</scope>
    <source>
        <strain evidence="3">Ploen Becks lab</strain>
    </source>
</reference>
<accession>A0A813M713</accession>
<evidence type="ECO:0000313" key="3">
    <source>
        <dbReference type="EMBL" id="CAF0713123.1"/>
    </source>
</evidence>
<dbReference type="PANTHER" id="PTHR12661">
    <property type="entry name" value="PETER PAN-RELATED"/>
    <property type="match status" value="1"/>
</dbReference>
<name>A0A813M713_9BILA</name>
<dbReference type="PROSITE" id="PS50833">
    <property type="entry name" value="BRIX"/>
    <property type="match status" value="1"/>
</dbReference>
<dbReference type="GO" id="GO:0030687">
    <property type="term" value="C:preribosome, large subunit precursor"/>
    <property type="evidence" value="ECO:0007669"/>
    <property type="project" value="TreeGrafter"/>
</dbReference>
<feature type="region of interest" description="Disordered" evidence="1">
    <location>
        <begin position="331"/>
        <end position="444"/>
    </location>
</feature>
<keyword evidence="4" id="KW-1185">Reference proteome</keyword>
<feature type="compositionally biased region" description="Basic residues" evidence="1">
    <location>
        <begin position="424"/>
        <end position="444"/>
    </location>
</feature>
<dbReference type="InterPro" id="IPR007109">
    <property type="entry name" value="Brix"/>
</dbReference>
<dbReference type="GO" id="GO:0019843">
    <property type="term" value="F:rRNA binding"/>
    <property type="evidence" value="ECO:0007669"/>
    <property type="project" value="InterPro"/>
</dbReference>